<proteinExistence type="predicted"/>
<organism evidence="1 2">
    <name type="scientific">Methylocaldum marinum</name>
    <dbReference type="NCBI Taxonomy" id="1432792"/>
    <lineage>
        <taxon>Bacteria</taxon>
        <taxon>Pseudomonadati</taxon>
        <taxon>Pseudomonadota</taxon>
        <taxon>Gammaproteobacteria</taxon>
        <taxon>Methylococcales</taxon>
        <taxon>Methylococcaceae</taxon>
        <taxon>Methylocaldum</taxon>
    </lineage>
</organism>
<reference evidence="1 2" key="1">
    <citation type="submission" date="2016-12" db="EMBL/GenBank/DDBJ databases">
        <title>Genome sequencing of Methylocaldum marinum.</title>
        <authorList>
            <person name="Takeuchi M."/>
            <person name="Kamagata Y."/>
            <person name="Hiraoka S."/>
            <person name="Oshima K."/>
            <person name="Hattori M."/>
            <person name="Iwasaki W."/>
        </authorList>
    </citation>
    <scope>NUCLEOTIDE SEQUENCE [LARGE SCALE GENOMIC DNA]</scope>
    <source>
        <strain evidence="1 2">S8</strain>
    </source>
</reference>
<evidence type="ECO:0000313" key="1">
    <source>
        <dbReference type="EMBL" id="BBA34802.1"/>
    </source>
</evidence>
<sequence>MTVNLGTKDFPKDISKEFLDGYVGKKIEDICGIFGKTGDEHNHCAHFVSHVLGFRIGLLCDSMKYETRNDTDSGRTIRVNDLFNNCPERGYWVDKPKDLDCCLIFAVLKSQINRVVPDDNAWY</sequence>
<keyword evidence="2" id="KW-1185">Reference proteome</keyword>
<dbReference type="RefSeq" id="WP_145986528.1">
    <property type="nucleotide sequence ID" value="NZ_AP017928.1"/>
</dbReference>
<dbReference type="KEGG" id="mmai:sS8_2857"/>
<dbReference type="OrthoDB" id="3078754at2"/>
<evidence type="ECO:0000313" key="2">
    <source>
        <dbReference type="Proteomes" id="UP000266313"/>
    </source>
</evidence>
<gene>
    <name evidence="1" type="ORF">sS8_2857</name>
</gene>
<dbReference type="AlphaFoldDB" id="A0A250KTA7"/>
<dbReference type="Proteomes" id="UP000266313">
    <property type="component" value="Chromosome"/>
</dbReference>
<name>A0A250KTA7_9GAMM</name>
<accession>A0A250KTA7</accession>
<dbReference type="EMBL" id="AP017928">
    <property type="protein sequence ID" value="BBA34802.1"/>
    <property type="molecule type" value="Genomic_DNA"/>
</dbReference>
<protein>
    <submittedName>
        <fullName evidence="1">Uncharacterized protein</fullName>
    </submittedName>
</protein>